<name>A7AMU3_BABBO</name>
<dbReference type="eggNOG" id="KOG0032">
    <property type="taxonomic scope" value="Eukaryota"/>
</dbReference>
<keyword evidence="2 12" id="KW-0723">Serine/threonine-protein kinase</keyword>
<dbReference type="AlphaFoldDB" id="A7AMU3"/>
<dbReference type="SUPFAM" id="SSF56112">
    <property type="entry name" value="Protein kinase-like (PK-like)"/>
    <property type="match status" value="1"/>
</dbReference>
<dbReference type="InParanoid" id="A7AMU3"/>
<dbReference type="GO" id="GO:0017148">
    <property type="term" value="P:negative regulation of translation"/>
    <property type="evidence" value="ECO:0007669"/>
    <property type="project" value="UniProtKB-KW"/>
</dbReference>
<dbReference type="PROSITE" id="PS50011">
    <property type="entry name" value="PROTEIN_KINASE_DOM"/>
    <property type="match status" value="1"/>
</dbReference>
<dbReference type="GeneID" id="5479693"/>
<evidence type="ECO:0000256" key="2">
    <source>
        <dbReference type="ARBA" id="ARBA00022527"/>
    </source>
</evidence>
<dbReference type="PROSITE" id="PS00108">
    <property type="entry name" value="PROTEIN_KINASE_ST"/>
    <property type="match status" value="1"/>
</dbReference>
<comment type="catalytic activity">
    <reaction evidence="10">
        <text>L-seryl-[protein] + ATP = O-phospho-L-seryl-[protein] + ADP + H(+)</text>
        <dbReference type="Rhea" id="RHEA:17989"/>
        <dbReference type="Rhea" id="RHEA-COMP:9863"/>
        <dbReference type="Rhea" id="RHEA-COMP:11604"/>
        <dbReference type="ChEBI" id="CHEBI:15378"/>
        <dbReference type="ChEBI" id="CHEBI:29999"/>
        <dbReference type="ChEBI" id="CHEBI:30616"/>
        <dbReference type="ChEBI" id="CHEBI:83421"/>
        <dbReference type="ChEBI" id="CHEBI:456216"/>
        <dbReference type="EC" id="2.7.11.1"/>
    </reaction>
</comment>
<dbReference type="STRING" id="5865.A7AMU3"/>
<keyword evidence="6 11" id="KW-0067">ATP-binding</keyword>
<keyword evidence="3" id="KW-0808">Transferase</keyword>
<dbReference type="Gene3D" id="1.10.510.10">
    <property type="entry name" value="Transferase(Phosphotransferase) domain 1"/>
    <property type="match status" value="1"/>
</dbReference>
<evidence type="ECO:0000256" key="5">
    <source>
        <dbReference type="ARBA" id="ARBA00022777"/>
    </source>
</evidence>
<proteinExistence type="inferred from homology"/>
<organism evidence="14">
    <name type="scientific">Babesia bovis</name>
    <dbReference type="NCBI Taxonomy" id="5865"/>
    <lineage>
        <taxon>Eukaryota</taxon>
        <taxon>Sar</taxon>
        <taxon>Alveolata</taxon>
        <taxon>Apicomplexa</taxon>
        <taxon>Aconoidasida</taxon>
        <taxon>Piroplasmida</taxon>
        <taxon>Babesiidae</taxon>
        <taxon>Babesia</taxon>
    </lineage>
</organism>
<accession>A7AMU3</accession>
<keyword evidence="7" id="KW-0652">Protein synthesis inhibitor</keyword>
<dbReference type="OMA" id="YNCIHIL"/>
<dbReference type="PANTHER" id="PTHR11042">
    <property type="entry name" value="EUKARYOTIC TRANSLATION INITIATION FACTOR 2-ALPHA KINASE EIF2-ALPHA KINASE -RELATED"/>
    <property type="match status" value="1"/>
</dbReference>
<evidence type="ECO:0000256" key="12">
    <source>
        <dbReference type="RuleBase" id="RU000304"/>
    </source>
</evidence>
<evidence type="ECO:0000256" key="7">
    <source>
        <dbReference type="ARBA" id="ARBA00023193"/>
    </source>
</evidence>
<feature type="domain" description="Protein kinase" evidence="13">
    <location>
        <begin position="56"/>
        <end position="346"/>
    </location>
</feature>
<protein>
    <recommendedName>
        <fullName evidence="1">non-specific serine/threonine protein kinase</fullName>
        <ecNumber evidence="1">2.7.11.1</ecNumber>
    </recommendedName>
</protein>
<dbReference type="Pfam" id="PF00069">
    <property type="entry name" value="Pkinase"/>
    <property type="match status" value="1"/>
</dbReference>
<dbReference type="EMBL" id="AAXT01000001">
    <property type="protein sequence ID" value="EDO07877.1"/>
    <property type="molecule type" value="Genomic_DNA"/>
</dbReference>
<dbReference type="SMART" id="SM00220">
    <property type="entry name" value="S_TKc"/>
    <property type="match status" value="1"/>
</dbReference>
<dbReference type="InterPro" id="IPR017441">
    <property type="entry name" value="Protein_kinase_ATP_BS"/>
</dbReference>
<dbReference type="VEuPathDB" id="PiroplasmaDB:BBOV_III003120"/>
<dbReference type="FunFam" id="3.30.200.20:FF:000306">
    <property type="entry name" value="IKS protein kinase"/>
    <property type="match status" value="1"/>
</dbReference>
<evidence type="ECO:0000256" key="11">
    <source>
        <dbReference type="PROSITE-ProRule" id="PRU10141"/>
    </source>
</evidence>
<dbReference type="CDD" id="cd00180">
    <property type="entry name" value="PKc"/>
    <property type="match status" value="1"/>
</dbReference>
<evidence type="ECO:0000256" key="6">
    <source>
        <dbReference type="ARBA" id="ARBA00022840"/>
    </source>
</evidence>
<dbReference type="GO" id="GO:0005634">
    <property type="term" value="C:nucleus"/>
    <property type="evidence" value="ECO:0007669"/>
    <property type="project" value="TreeGrafter"/>
</dbReference>
<evidence type="ECO:0000256" key="3">
    <source>
        <dbReference type="ARBA" id="ARBA00022679"/>
    </source>
</evidence>
<dbReference type="InterPro" id="IPR050339">
    <property type="entry name" value="CC_SR_Kinase"/>
</dbReference>
<dbReference type="InterPro" id="IPR000719">
    <property type="entry name" value="Prot_kinase_dom"/>
</dbReference>
<evidence type="ECO:0000313" key="14">
    <source>
        <dbReference type="EMBL" id="EDO07877.1"/>
    </source>
</evidence>
<dbReference type="PROSITE" id="PS00107">
    <property type="entry name" value="PROTEIN_KINASE_ATP"/>
    <property type="match status" value="1"/>
</dbReference>
<evidence type="ECO:0000259" key="13">
    <source>
        <dbReference type="PROSITE" id="PS50011"/>
    </source>
</evidence>
<dbReference type="InterPro" id="IPR008271">
    <property type="entry name" value="Ser/Thr_kinase_AS"/>
</dbReference>
<dbReference type="EC" id="2.7.11.1" evidence="1"/>
<dbReference type="GO" id="GO:0005737">
    <property type="term" value="C:cytoplasm"/>
    <property type="evidence" value="ECO:0007669"/>
    <property type="project" value="TreeGrafter"/>
</dbReference>
<evidence type="ECO:0000256" key="10">
    <source>
        <dbReference type="ARBA" id="ARBA00048679"/>
    </source>
</evidence>
<reference evidence="14" key="1">
    <citation type="journal article" date="2007" name="PLoS Pathog.">
        <title>Genome sequence of Babesia bovis and comparative analysis of apicomplexan hemoprotozoa.</title>
        <authorList>
            <person name="Brayton K.A."/>
            <person name="Lau A.O.T."/>
            <person name="Herndon D.R."/>
            <person name="Hannick L."/>
            <person name="Kappmeyer L.S."/>
            <person name="Berens S.J."/>
            <person name="Bidwell S.L."/>
            <person name="Brown W.C."/>
            <person name="Crabtree J."/>
            <person name="Fadrosh D."/>
            <person name="Feldblum T."/>
            <person name="Forberger H.A."/>
            <person name="Haas B.J."/>
            <person name="Howell J.M."/>
            <person name="Khouri H."/>
            <person name="Koo H."/>
            <person name="Mann D.J."/>
            <person name="Norimine J."/>
            <person name="Paulsen I.T."/>
            <person name="Radune D."/>
            <person name="Ren Q."/>
            <person name="Smith R.K. Jr."/>
            <person name="Suarez C.E."/>
            <person name="White O."/>
            <person name="Wortman J.R."/>
            <person name="Knowles D.P. Jr."/>
            <person name="McElwain T.F."/>
            <person name="Nene V.M."/>
        </authorList>
    </citation>
    <scope>NUCLEOTIDE SEQUENCE [LARGE SCALE GENOMIC DNA]</scope>
    <source>
        <strain evidence="14">T2Bo</strain>
    </source>
</reference>
<evidence type="ECO:0000256" key="1">
    <source>
        <dbReference type="ARBA" id="ARBA00012513"/>
    </source>
</evidence>
<feature type="binding site" evidence="11">
    <location>
        <position position="89"/>
    </location>
    <ligand>
        <name>ATP</name>
        <dbReference type="ChEBI" id="CHEBI:30616"/>
    </ligand>
</feature>
<evidence type="ECO:0000256" key="4">
    <source>
        <dbReference type="ARBA" id="ARBA00022741"/>
    </source>
</evidence>
<dbReference type="KEGG" id="bbo:BBOV_III003120"/>
<gene>
    <name evidence="14" type="ORF">BBOV_III003130</name>
</gene>
<keyword evidence="4 11" id="KW-0547">Nucleotide-binding</keyword>
<dbReference type="Gene3D" id="3.30.200.20">
    <property type="entry name" value="Phosphorylase Kinase, domain 1"/>
    <property type="match status" value="1"/>
</dbReference>
<keyword evidence="5 14" id="KW-0418">Kinase</keyword>
<dbReference type="InterPro" id="IPR011009">
    <property type="entry name" value="Kinase-like_dom_sf"/>
</dbReference>
<comment type="catalytic activity">
    <reaction evidence="9">
        <text>L-threonyl-[protein] + ATP = O-phospho-L-threonyl-[protein] + ADP + H(+)</text>
        <dbReference type="Rhea" id="RHEA:46608"/>
        <dbReference type="Rhea" id="RHEA-COMP:11060"/>
        <dbReference type="Rhea" id="RHEA-COMP:11605"/>
        <dbReference type="ChEBI" id="CHEBI:15378"/>
        <dbReference type="ChEBI" id="CHEBI:30013"/>
        <dbReference type="ChEBI" id="CHEBI:30616"/>
        <dbReference type="ChEBI" id="CHEBI:61977"/>
        <dbReference type="ChEBI" id="CHEBI:456216"/>
        <dbReference type="EC" id="2.7.11.1"/>
    </reaction>
</comment>
<dbReference type="GO" id="GO:0005524">
    <property type="term" value="F:ATP binding"/>
    <property type="evidence" value="ECO:0007669"/>
    <property type="project" value="UniProtKB-UniRule"/>
</dbReference>
<evidence type="ECO:0000256" key="8">
    <source>
        <dbReference type="ARBA" id="ARBA00037982"/>
    </source>
</evidence>
<sequence length="380" mass="43933">MNGSCQANHRYRTCLSKIQYPEDDCSTNKDSQQCNIEVPKHIPPDLLVTGYYHRFFIEKMKLGSGSYGHVYHCVHVIDGLSLGEYAIKKLPVGDDRQWLRKMIREVKVREMLRHQNIVDYNHSWLEMYRLNEFCPYIPWLFVLMAYCNGGDLEKFVRNYKDKLTDEEIFVLLIDIVNGLSHLHRHGIIHRDLKPSNVLLNHDQKFGALALLSDFGTCELLAEISNHDVRRQGFTGTVEFTAPELLHTNESGELNTFYDTKSDMWSLGILLYFLCYGTLPYSDDSPKKCRDMILRHKCLTLPATTRSAELQMLILSLTQVCPDLRPDCEDILCDKRIIALMQDESFIKHGRAKLALKLSTLDEVITNFDNAEYSECILNLN</sequence>
<dbReference type="GO" id="GO:0004674">
    <property type="term" value="F:protein serine/threonine kinase activity"/>
    <property type="evidence" value="ECO:0007669"/>
    <property type="project" value="UniProtKB-KW"/>
</dbReference>
<reference evidence="14" key="2">
    <citation type="submission" date="2007-08" db="EMBL/GenBank/DDBJ databases">
        <authorList>
            <person name="Nene V."/>
        </authorList>
    </citation>
    <scope>NUCLEOTIDE SEQUENCE</scope>
    <source>
        <strain evidence="14">T2Bo</strain>
    </source>
</reference>
<evidence type="ECO:0000256" key="9">
    <source>
        <dbReference type="ARBA" id="ARBA00047899"/>
    </source>
</evidence>
<comment type="similarity">
    <text evidence="8">Belongs to the protein kinase superfamily. Ser/Thr protein kinase family. GCN2 subfamily.</text>
</comment>
<comment type="caution">
    <text evidence="14">The sequence shown here is derived from an EMBL/GenBank/DDBJ whole genome shotgun (WGS) entry which is preliminary data.</text>
</comment>
<dbReference type="PANTHER" id="PTHR11042:SF138">
    <property type="entry name" value="SERINE_THREONINE-PROTEIN KINASE IKS1-RELATED"/>
    <property type="match status" value="1"/>
</dbReference>